<evidence type="ECO:0000256" key="2">
    <source>
        <dbReference type="ARBA" id="ARBA00022723"/>
    </source>
</evidence>
<reference evidence="9 10" key="1">
    <citation type="submission" date="2019-02" db="EMBL/GenBank/DDBJ databases">
        <title>Deep-cultivation of Planctomycetes and their phenomic and genomic characterization uncovers novel biology.</title>
        <authorList>
            <person name="Wiegand S."/>
            <person name="Jogler M."/>
            <person name="Boedeker C."/>
            <person name="Pinto D."/>
            <person name="Vollmers J."/>
            <person name="Rivas-Marin E."/>
            <person name="Kohn T."/>
            <person name="Peeters S.H."/>
            <person name="Heuer A."/>
            <person name="Rast P."/>
            <person name="Oberbeckmann S."/>
            <person name="Bunk B."/>
            <person name="Jeske O."/>
            <person name="Meyerdierks A."/>
            <person name="Storesund J.E."/>
            <person name="Kallscheuer N."/>
            <person name="Luecker S."/>
            <person name="Lage O.M."/>
            <person name="Pohl T."/>
            <person name="Merkel B.J."/>
            <person name="Hornburger P."/>
            <person name="Mueller R.-W."/>
            <person name="Bruemmer F."/>
            <person name="Labrenz M."/>
            <person name="Spormann A.M."/>
            <person name="Op den Camp H."/>
            <person name="Overmann J."/>
            <person name="Amann R."/>
            <person name="Jetten M.S.M."/>
            <person name="Mascher T."/>
            <person name="Medema M.H."/>
            <person name="Devos D.P."/>
            <person name="Kaster A.-K."/>
            <person name="Ovreas L."/>
            <person name="Rohde M."/>
            <person name="Galperin M.Y."/>
            <person name="Jogler C."/>
        </authorList>
    </citation>
    <scope>NUCLEOTIDE SEQUENCE [LARGE SCALE GENOMIC DNA]</scope>
    <source>
        <strain evidence="9 10">Pan181</strain>
    </source>
</reference>
<feature type="signal peptide" evidence="7">
    <location>
        <begin position="1"/>
        <end position="19"/>
    </location>
</feature>
<keyword evidence="10" id="KW-1185">Reference proteome</keyword>
<protein>
    <submittedName>
        <fullName evidence="9">Laminin G domain protein</fullName>
    </submittedName>
</protein>
<dbReference type="GO" id="GO:0046872">
    <property type="term" value="F:metal ion binding"/>
    <property type="evidence" value="ECO:0007669"/>
    <property type="project" value="UniProtKB-KW"/>
</dbReference>
<dbReference type="KEGG" id="amuc:Pan181_22310"/>
<feature type="transmembrane region" description="Helical" evidence="6">
    <location>
        <begin position="492"/>
        <end position="509"/>
    </location>
</feature>
<evidence type="ECO:0000256" key="7">
    <source>
        <dbReference type="SAM" id="SignalP"/>
    </source>
</evidence>
<feature type="chain" id="PRO_5022079617" evidence="7">
    <location>
        <begin position="20"/>
        <end position="512"/>
    </location>
</feature>
<keyword evidence="6" id="KW-0472">Membrane</keyword>
<comment type="cofactor">
    <cofactor evidence="1">
        <name>Ca(2+)</name>
        <dbReference type="ChEBI" id="CHEBI:29108"/>
    </cofactor>
</comment>
<dbReference type="Gene3D" id="2.60.120.200">
    <property type="match status" value="2"/>
</dbReference>
<keyword evidence="6" id="KW-1133">Transmembrane helix</keyword>
<dbReference type="EMBL" id="CP036278">
    <property type="protein sequence ID" value="QDU56029.1"/>
    <property type="molecule type" value="Genomic_DNA"/>
</dbReference>
<evidence type="ECO:0000313" key="10">
    <source>
        <dbReference type="Proteomes" id="UP000315750"/>
    </source>
</evidence>
<dbReference type="Pfam" id="PF07589">
    <property type="entry name" value="PEP-CTERM"/>
    <property type="match status" value="1"/>
</dbReference>
<dbReference type="PANTHER" id="PTHR19277:SF125">
    <property type="entry name" value="B6"/>
    <property type="match status" value="1"/>
</dbReference>
<keyword evidence="5" id="KW-1015">Disulfide bond</keyword>
<organism evidence="9 10">
    <name type="scientific">Aeoliella mucimassa</name>
    <dbReference type="NCBI Taxonomy" id="2527972"/>
    <lineage>
        <taxon>Bacteria</taxon>
        <taxon>Pseudomonadati</taxon>
        <taxon>Planctomycetota</taxon>
        <taxon>Planctomycetia</taxon>
        <taxon>Pirellulales</taxon>
        <taxon>Lacipirellulaceae</taxon>
        <taxon>Aeoliella</taxon>
    </lineage>
</organism>
<proteinExistence type="predicted"/>
<evidence type="ECO:0000256" key="3">
    <source>
        <dbReference type="ARBA" id="ARBA00022729"/>
    </source>
</evidence>
<keyword evidence="6" id="KW-0812">Transmembrane</keyword>
<dbReference type="InterPro" id="IPR006558">
    <property type="entry name" value="LamG-like"/>
</dbReference>
<evidence type="ECO:0000256" key="5">
    <source>
        <dbReference type="ARBA" id="ARBA00023157"/>
    </source>
</evidence>
<dbReference type="PANTHER" id="PTHR19277">
    <property type="entry name" value="PENTRAXIN"/>
    <property type="match status" value="1"/>
</dbReference>
<dbReference type="RefSeq" id="WP_145246798.1">
    <property type="nucleotide sequence ID" value="NZ_CP036278.1"/>
</dbReference>
<evidence type="ECO:0000256" key="6">
    <source>
        <dbReference type="SAM" id="Phobius"/>
    </source>
</evidence>
<name>A0A518AMS6_9BACT</name>
<keyword evidence="3 7" id="KW-0732">Signal</keyword>
<dbReference type="AlphaFoldDB" id="A0A518AMS6"/>
<gene>
    <name evidence="9" type="ORF">Pan181_22310</name>
</gene>
<keyword evidence="4" id="KW-0106">Calcium</keyword>
<dbReference type="Proteomes" id="UP000315750">
    <property type="component" value="Chromosome"/>
</dbReference>
<evidence type="ECO:0000256" key="4">
    <source>
        <dbReference type="ARBA" id="ARBA00022837"/>
    </source>
</evidence>
<dbReference type="SMART" id="SM00560">
    <property type="entry name" value="LamGL"/>
    <property type="match status" value="1"/>
</dbReference>
<keyword evidence="2" id="KW-0479">Metal-binding</keyword>
<sequence length="512" mass="54347" precursor="true">MTKRPLWVIAFTFSSILFAQTTQAVLVAHWPLDDIAGSGTALDQSGNSYDGSIEGGVTQGVTDGVMGDVMQLDGVDGRVALSDHVSQLNELTSGTITGWFNHGNTSIGAIFTLSNSTVGSTEARLFIENNRLRYDVRDESGNPTGEAGFVASQEGVDDGNWHHFAVSVDSVTELTNIYLDGVHVGQSYEPLWGSLTDAALALDTMAVGSNTDSSGNQWFYNGLLSNIALYDDVLSHGQVLDVMQNGVTASPASLPAPGIRTSGILADYKFNESQPGTGLVSGDLLVDETGNHNGFVLSDTLSYTSGLDAGDSALSFSDDSESSHRLSIANDSDLYILPGESFTVESVFRTSQVGSTMGLVSKNDTGGGEMWFRIEGDGDVRFFLDDHATTTAAVRSDSTLLGQEITDGDWHHVAGVYDALAGELRLYVDHQLVDMVAAPNAWGSPIMGGTADLTIGDFIGVSNRKFVGDMDQVRISLGALNPDDFVAIVPEPATITTTLLALAMAGFWARRR</sequence>
<accession>A0A518AMS6</accession>
<evidence type="ECO:0000259" key="8">
    <source>
        <dbReference type="SMART" id="SM00560"/>
    </source>
</evidence>
<evidence type="ECO:0000313" key="9">
    <source>
        <dbReference type="EMBL" id="QDU56029.1"/>
    </source>
</evidence>
<dbReference type="SUPFAM" id="SSF49899">
    <property type="entry name" value="Concanavalin A-like lectins/glucanases"/>
    <property type="match status" value="2"/>
</dbReference>
<dbReference type="InterPro" id="IPR013320">
    <property type="entry name" value="ConA-like_dom_sf"/>
</dbReference>
<dbReference type="Pfam" id="PF13385">
    <property type="entry name" value="Laminin_G_3"/>
    <property type="match status" value="2"/>
</dbReference>
<dbReference type="InterPro" id="IPR013424">
    <property type="entry name" value="Ice-binding_C"/>
</dbReference>
<dbReference type="InterPro" id="IPR051360">
    <property type="entry name" value="Neuronal_Pentraxin_Related"/>
</dbReference>
<dbReference type="OrthoDB" id="9772095at2"/>
<evidence type="ECO:0000256" key="1">
    <source>
        <dbReference type="ARBA" id="ARBA00001913"/>
    </source>
</evidence>
<feature type="domain" description="LamG-like jellyroll fold" evidence="8">
    <location>
        <begin position="340"/>
        <end position="483"/>
    </location>
</feature>